<comment type="catalytic activity">
    <reaction evidence="1 11">
        <text>S-ubiquitinyl-[E2 ubiquitin-conjugating enzyme]-L-cysteine + [acceptor protein]-L-lysine = [E2 ubiquitin-conjugating enzyme]-L-cysteine + N(6)-ubiquitinyl-[acceptor protein]-L-lysine.</text>
        <dbReference type="EC" id="2.3.2.27"/>
    </reaction>
</comment>
<comment type="subcellular location">
    <subcellularLocation>
        <location evidence="2">Endomembrane system</location>
    </subcellularLocation>
    <subcellularLocation>
        <location evidence="11">Endoplasmic reticulum membrane</location>
        <topology evidence="11">Single-pass type IV membrane protein</topology>
    </subcellularLocation>
</comment>
<keyword evidence="8 11" id="KW-0862">Zinc</keyword>
<keyword evidence="15" id="KW-1185">Reference proteome</keyword>
<sequence length="483" mass="53781">MADQGEDTINLDLNLVPLAPSSPETEPGSRSEEFPAERRINIDDRLTELLDRRIQEVFRNWPDSRVRISSPWTEEGSRASLGEPGPFDETIIDWPDERYIRLREAVRSRSRRWRWRQAHPPPEAENVSMGLMVASTDSGGLGGGENGGGMLQTGEGSTAAEDSINNLAKTCMTQLHDEAVDKKEDDEKTSGNAESFFDCNICLDLAREPIVTCCGHLFCWPCIYRWLHIHSDAKECPVCKGEVTLKNLTPIYGRGNSTREPEEDLGIMIPMRPAASRVESLRQAIQRSASSFSTEEMIQRLGSRFDLTRDLFQPQDLASARDTLERGHSLLNRILTSRGLRSEQNLVPASDDAVDLSQDGMRRPEVTELRRLPSLIYRSSHSHRSASAALVSAISSGERSVEAYNNHGAPPARSQEQPPSVDDRDSFSSIAAVIHGESQTVDTAVEIDSMVSLSTLSSRRRNPSRVSDMDSGDSRAPRRRRLN</sequence>
<comment type="caution">
    <text evidence="14">The sequence shown here is derived from an EMBL/GenBank/DDBJ whole genome shotgun (WGS) entry which is preliminary data.</text>
</comment>
<dbReference type="PANTHER" id="PTHR12313">
    <property type="entry name" value="E3 UBIQUITIN-PROTEIN LIGASE RNF5-RELATED"/>
    <property type="match status" value="1"/>
</dbReference>
<dbReference type="PROSITE" id="PS50089">
    <property type="entry name" value="ZF_RING_2"/>
    <property type="match status" value="1"/>
</dbReference>
<dbReference type="Proteomes" id="UP001279734">
    <property type="component" value="Unassembled WGS sequence"/>
</dbReference>
<accession>A0AAD3SCD1</accession>
<comment type="pathway">
    <text evidence="3 11">Protein modification; protein ubiquitination.</text>
</comment>
<evidence type="ECO:0000313" key="14">
    <source>
        <dbReference type="EMBL" id="GMH08211.1"/>
    </source>
</evidence>
<dbReference type="InterPro" id="IPR017907">
    <property type="entry name" value="Znf_RING_CS"/>
</dbReference>
<protein>
    <recommendedName>
        <fullName evidence="11">E3 ubiquitin-protein ligase RMA</fullName>
        <ecNumber evidence="11">2.3.2.27</ecNumber>
    </recommendedName>
    <alternativeName>
        <fullName evidence="11">Protein RING membrane-anchor</fullName>
    </alternativeName>
    <alternativeName>
        <fullName evidence="11">RING-type E3 ubiquitin transferase RMA</fullName>
    </alternativeName>
</protein>
<gene>
    <name evidence="14" type="ORF">Nepgr_010051</name>
</gene>
<dbReference type="SUPFAM" id="SSF57850">
    <property type="entry name" value="RING/U-box"/>
    <property type="match status" value="1"/>
</dbReference>
<dbReference type="GO" id="GO:0008270">
    <property type="term" value="F:zinc ion binding"/>
    <property type="evidence" value="ECO:0007669"/>
    <property type="project" value="UniProtKB-KW"/>
</dbReference>
<dbReference type="EMBL" id="BSYO01000008">
    <property type="protein sequence ID" value="GMH08211.1"/>
    <property type="molecule type" value="Genomic_DNA"/>
</dbReference>
<feature type="region of interest" description="Disordered" evidence="12">
    <location>
        <begin position="454"/>
        <end position="483"/>
    </location>
</feature>
<evidence type="ECO:0000259" key="13">
    <source>
        <dbReference type="PROSITE" id="PS50089"/>
    </source>
</evidence>
<dbReference type="InterPro" id="IPR001841">
    <property type="entry name" value="Znf_RING"/>
</dbReference>
<evidence type="ECO:0000256" key="1">
    <source>
        <dbReference type="ARBA" id="ARBA00000900"/>
    </source>
</evidence>
<dbReference type="AlphaFoldDB" id="A0AAD3SCD1"/>
<feature type="region of interest" description="Disordered" evidence="12">
    <location>
        <begin position="1"/>
        <end position="35"/>
    </location>
</feature>
<evidence type="ECO:0000256" key="4">
    <source>
        <dbReference type="ARBA" id="ARBA00022679"/>
    </source>
</evidence>
<evidence type="ECO:0000256" key="9">
    <source>
        <dbReference type="ARBA" id="ARBA00023136"/>
    </source>
</evidence>
<dbReference type="Gene3D" id="3.30.40.10">
    <property type="entry name" value="Zinc/RING finger domain, C3HC4 (zinc finger)"/>
    <property type="match status" value="1"/>
</dbReference>
<evidence type="ECO:0000256" key="11">
    <source>
        <dbReference type="RuleBase" id="RU369090"/>
    </source>
</evidence>
<feature type="domain" description="RING-type" evidence="13">
    <location>
        <begin position="199"/>
        <end position="240"/>
    </location>
</feature>
<evidence type="ECO:0000256" key="2">
    <source>
        <dbReference type="ARBA" id="ARBA00004308"/>
    </source>
</evidence>
<keyword evidence="5 11" id="KW-0479">Metal-binding</keyword>
<dbReference type="InterPro" id="IPR045103">
    <property type="entry name" value="RNF5/RNF185-like"/>
</dbReference>
<comment type="domain">
    <text evidence="11">The RING-type zinc finger domain is responsible for E3 ligase activity.</text>
</comment>
<proteinExistence type="predicted"/>
<reference evidence="14" key="1">
    <citation type="submission" date="2023-05" db="EMBL/GenBank/DDBJ databases">
        <title>Nepenthes gracilis genome sequencing.</title>
        <authorList>
            <person name="Fukushima K."/>
        </authorList>
    </citation>
    <scope>NUCLEOTIDE SEQUENCE</scope>
    <source>
        <strain evidence="14">SING2019-196</strain>
    </source>
</reference>
<dbReference type="Pfam" id="PF13639">
    <property type="entry name" value="zf-RING_2"/>
    <property type="match status" value="1"/>
</dbReference>
<keyword evidence="4 11" id="KW-0808">Transferase</keyword>
<feature type="region of interest" description="Disordered" evidence="12">
    <location>
        <begin position="402"/>
        <end position="424"/>
    </location>
</feature>
<dbReference type="SMART" id="SM00184">
    <property type="entry name" value="RING"/>
    <property type="match status" value="1"/>
</dbReference>
<evidence type="ECO:0000256" key="3">
    <source>
        <dbReference type="ARBA" id="ARBA00004906"/>
    </source>
</evidence>
<comment type="function">
    <text evidence="11">E3 ubiquitin-protein ligase.</text>
</comment>
<evidence type="ECO:0000256" key="6">
    <source>
        <dbReference type="ARBA" id="ARBA00022771"/>
    </source>
</evidence>
<keyword evidence="11" id="KW-0256">Endoplasmic reticulum</keyword>
<evidence type="ECO:0000313" key="15">
    <source>
        <dbReference type="Proteomes" id="UP001279734"/>
    </source>
</evidence>
<evidence type="ECO:0000256" key="8">
    <source>
        <dbReference type="ARBA" id="ARBA00022833"/>
    </source>
</evidence>
<dbReference type="CDD" id="cd16534">
    <property type="entry name" value="RING-HC_RNF5-like"/>
    <property type="match status" value="1"/>
</dbReference>
<dbReference type="InterPro" id="IPR013083">
    <property type="entry name" value="Znf_RING/FYVE/PHD"/>
</dbReference>
<dbReference type="FunFam" id="3.30.40.10:FF:000365">
    <property type="entry name" value="Zinc finger family protein"/>
    <property type="match status" value="1"/>
</dbReference>
<evidence type="ECO:0000256" key="7">
    <source>
        <dbReference type="ARBA" id="ARBA00022786"/>
    </source>
</evidence>
<dbReference type="GO" id="GO:0005789">
    <property type="term" value="C:endoplasmic reticulum membrane"/>
    <property type="evidence" value="ECO:0007669"/>
    <property type="project" value="UniProtKB-SubCell"/>
</dbReference>
<evidence type="ECO:0000256" key="10">
    <source>
        <dbReference type="PROSITE-ProRule" id="PRU00175"/>
    </source>
</evidence>
<organism evidence="14 15">
    <name type="scientific">Nepenthes gracilis</name>
    <name type="common">Slender pitcher plant</name>
    <dbReference type="NCBI Taxonomy" id="150966"/>
    <lineage>
        <taxon>Eukaryota</taxon>
        <taxon>Viridiplantae</taxon>
        <taxon>Streptophyta</taxon>
        <taxon>Embryophyta</taxon>
        <taxon>Tracheophyta</taxon>
        <taxon>Spermatophyta</taxon>
        <taxon>Magnoliopsida</taxon>
        <taxon>eudicotyledons</taxon>
        <taxon>Gunneridae</taxon>
        <taxon>Pentapetalae</taxon>
        <taxon>Caryophyllales</taxon>
        <taxon>Nepenthaceae</taxon>
        <taxon>Nepenthes</taxon>
    </lineage>
</organism>
<keyword evidence="7 11" id="KW-0833">Ubl conjugation pathway</keyword>
<keyword evidence="9" id="KW-0472">Membrane</keyword>
<dbReference type="EC" id="2.3.2.27" evidence="11"/>
<dbReference type="GO" id="GO:0006511">
    <property type="term" value="P:ubiquitin-dependent protein catabolic process"/>
    <property type="evidence" value="ECO:0007669"/>
    <property type="project" value="UniProtKB-UniRule"/>
</dbReference>
<evidence type="ECO:0000256" key="12">
    <source>
        <dbReference type="SAM" id="MobiDB-lite"/>
    </source>
</evidence>
<keyword evidence="6 10" id="KW-0863">Zinc-finger</keyword>
<evidence type="ECO:0000256" key="5">
    <source>
        <dbReference type="ARBA" id="ARBA00022723"/>
    </source>
</evidence>
<dbReference type="PROSITE" id="PS00518">
    <property type="entry name" value="ZF_RING_1"/>
    <property type="match status" value="1"/>
</dbReference>
<dbReference type="GO" id="GO:0061630">
    <property type="term" value="F:ubiquitin protein ligase activity"/>
    <property type="evidence" value="ECO:0007669"/>
    <property type="project" value="UniProtKB-UniRule"/>
</dbReference>
<name>A0AAD3SCD1_NEPGR</name>